<evidence type="ECO:0000313" key="7">
    <source>
        <dbReference type="Proteomes" id="UP000013827"/>
    </source>
</evidence>
<dbReference type="Pfam" id="PF10507">
    <property type="entry name" value="TMEM65"/>
    <property type="match status" value="1"/>
</dbReference>
<comment type="subcellular location">
    <subcellularLocation>
        <location evidence="1">Membrane</location>
        <topology evidence="1">Multi-pass membrane protein</topology>
    </subcellularLocation>
</comment>
<dbReference type="PaxDb" id="2903-EOD13419"/>
<dbReference type="KEGG" id="ehx:EMIHUDRAFT_76523"/>
<feature type="transmembrane region" description="Helical" evidence="5">
    <location>
        <begin position="103"/>
        <end position="124"/>
    </location>
</feature>
<sequence length="136" mass="13361">MSGHGSGPPSWAQLGKLGLLSALPCFVFGFLDNSIMLVAGDAIESSLGAKLGLSGLACAALGNVVADTTGSSAPPPAARLPACLPPTCLPAQQQMRAARLTTASAGAVGIIIGCLVGCFPLLFIEGDGAEGKPEAA</sequence>
<dbReference type="EnsemblProtists" id="EOD13419">
    <property type="protein sequence ID" value="EOD13419"/>
    <property type="gene ID" value="EMIHUDRAFT_76523"/>
</dbReference>
<keyword evidence="3 5" id="KW-1133">Transmembrane helix</keyword>
<name>A0A0D3IQ84_EMIH1</name>
<dbReference type="GO" id="GO:0016020">
    <property type="term" value="C:membrane"/>
    <property type="evidence" value="ECO:0007669"/>
    <property type="project" value="UniProtKB-SubCell"/>
</dbReference>
<reference evidence="6" key="2">
    <citation type="submission" date="2024-10" db="UniProtKB">
        <authorList>
            <consortium name="EnsemblProtists"/>
        </authorList>
    </citation>
    <scope>IDENTIFICATION</scope>
</reference>
<dbReference type="GeneID" id="17259570"/>
<dbReference type="GO" id="GO:0005739">
    <property type="term" value="C:mitochondrion"/>
    <property type="evidence" value="ECO:0007669"/>
    <property type="project" value="TreeGrafter"/>
</dbReference>
<dbReference type="OMA" id="MMRVTRM"/>
<dbReference type="AlphaFoldDB" id="A0A0D3IQ84"/>
<evidence type="ECO:0000256" key="4">
    <source>
        <dbReference type="ARBA" id="ARBA00023136"/>
    </source>
</evidence>
<evidence type="ECO:0008006" key="8">
    <source>
        <dbReference type="Google" id="ProtNLM"/>
    </source>
</evidence>
<proteinExistence type="predicted"/>
<organism evidence="6 7">
    <name type="scientific">Emiliania huxleyi (strain CCMP1516)</name>
    <dbReference type="NCBI Taxonomy" id="280463"/>
    <lineage>
        <taxon>Eukaryota</taxon>
        <taxon>Haptista</taxon>
        <taxon>Haptophyta</taxon>
        <taxon>Prymnesiophyceae</taxon>
        <taxon>Isochrysidales</taxon>
        <taxon>Noelaerhabdaceae</taxon>
        <taxon>Emiliania</taxon>
    </lineage>
</organism>
<evidence type="ECO:0000256" key="1">
    <source>
        <dbReference type="ARBA" id="ARBA00004141"/>
    </source>
</evidence>
<dbReference type="PANTHER" id="PTHR21706:SF15">
    <property type="entry name" value="TRANSMEMBRANE PROTEIN 65"/>
    <property type="match status" value="1"/>
</dbReference>
<dbReference type="HOGENOM" id="CLU_138911_0_0_1"/>
<keyword evidence="2 5" id="KW-0812">Transmembrane</keyword>
<feature type="transmembrane region" description="Helical" evidence="5">
    <location>
        <begin position="20"/>
        <end position="40"/>
    </location>
</feature>
<dbReference type="Proteomes" id="UP000013827">
    <property type="component" value="Unassembled WGS sequence"/>
</dbReference>
<evidence type="ECO:0000256" key="5">
    <source>
        <dbReference type="SAM" id="Phobius"/>
    </source>
</evidence>
<accession>A0A0D3IQ84</accession>
<keyword evidence="4 5" id="KW-0472">Membrane</keyword>
<evidence type="ECO:0000313" key="6">
    <source>
        <dbReference type="EnsemblProtists" id="EOD13419"/>
    </source>
</evidence>
<reference evidence="7" key="1">
    <citation type="journal article" date="2013" name="Nature">
        <title>Pan genome of the phytoplankton Emiliania underpins its global distribution.</title>
        <authorList>
            <person name="Read B.A."/>
            <person name="Kegel J."/>
            <person name="Klute M.J."/>
            <person name="Kuo A."/>
            <person name="Lefebvre S.C."/>
            <person name="Maumus F."/>
            <person name="Mayer C."/>
            <person name="Miller J."/>
            <person name="Monier A."/>
            <person name="Salamov A."/>
            <person name="Young J."/>
            <person name="Aguilar M."/>
            <person name="Claverie J.M."/>
            <person name="Frickenhaus S."/>
            <person name="Gonzalez K."/>
            <person name="Herman E.K."/>
            <person name="Lin Y.C."/>
            <person name="Napier J."/>
            <person name="Ogata H."/>
            <person name="Sarno A.F."/>
            <person name="Shmutz J."/>
            <person name="Schroeder D."/>
            <person name="de Vargas C."/>
            <person name="Verret F."/>
            <person name="von Dassow P."/>
            <person name="Valentin K."/>
            <person name="Van de Peer Y."/>
            <person name="Wheeler G."/>
            <person name="Dacks J.B."/>
            <person name="Delwiche C.F."/>
            <person name="Dyhrman S.T."/>
            <person name="Glockner G."/>
            <person name="John U."/>
            <person name="Richards T."/>
            <person name="Worden A.Z."/>
            <person name="Zhang X."/>
            <person name="Grigoriev I.V."/>
            <person name="Allen A.E."/>
            <person name="Bidle K."/>
            <person name="Borodovsky M."/>
            <person name="Bowler C."/>
            <person name="Brownlee C."/>
            <person name="Cock J.M."/>
            <person name="Elias M."/>
            <person name="Gladyshev V.N."/>
            <person name="Groth M."/>
            <person name="Guda C."/>
            <person name="Hadaegh A."/>
            <person name="Iglesias-Rodriguez M.D."/>
            <person name="Jenkins J."/>
            <person name="Jones B.M."/>
            <person name="Lawson T."/>
            <person name="Leese F."/>
            <person name="Lindquist E."/>
            <person name="Lobanov A."/>
            <person name="Lomsadze A."/>
            <person name="Malik S.B."/>
            <person name="Marsh M.E."/>
            <person name="Mackinder L."/>
            <person name="Mock T."/>
            <person name="Mueller-Roeber B."/>
            <person name="Pagarete A."/>
            <person name="Parker M."/>
            <person name="Probert I."/>
            <person name="Quesneville H."/>
            <person name="Raines C."/>
            <person name="Rensing S.A."/>
            <person name="Riano-Pachon D.M."/>
            <person name="Richier S."/>
            <person name="Rokitta S."/>
            <person name="Shiraiwa Y."/>
            <person name="Soanes D.M."/>
            <person name="van der Giezen M."/>
            <person name="Wahlund T.M."/>
            <person name="Williams B."/>
            <person name="Wilson W."/>
            <person name="Wolfe G."/>
            <person name="Wurch L.L."/>
        </authorList>
    </citation>
    <scope>NUCLEOTIDE SEQUENCE</scope>
</reference>
<dbReference type="eggNOG" id="KOG4619">
    <property type="taxonomic scope" value="Eukaryota"/>
</dbReference>
<dbReference type="InterPro" id="IPR019537">
    <property type="entry name" value="TMEM65"/>
</dbReference>
<protein>
    <recommendedName>
        <fullName evidence="8">Transmembrane protein 65</fullName>
    </recommendedName>
</protein>
<dbReference type="RefSeq" id="XP_005765848.1">
    <property type="nucleotide sequence ID" value="XM_005765791.1"/>
</dbReference>
<dbReference type="PANTHER" id="PTHR21706">
    <property type="entry name" value="TRANSMEMBRANE PROTEIN 65"/>
    <property type="match status" value="1"/>
</dbReference>
<evidence type="ECO:0000256" key="3">
    <source>
        <dbReference type="ARBA" id="ARBA00022989"/>
    </source>
</evidence>
<evidence type="ECO:0000256" key="2">
    <source>
        <dbReference type="ARBA" id="ARBA00022692"/>
    </source>
</evidence>
<keyword evidence="7" id="KW-1185">Reference proteome</keyword>